<accession>A0A6J5CKN4</accession>
<evidence type="ECO:0000313" key="1">
    <source>
        <dbReference type="EMBL" id="CAB3739768.1"/>
    </source>
</evidence>
<sequence>MGLRRRLGSLDDDGRAPHRLLALSLSGLRRLQVFYDRLQNLLRMIP</sequence>
<dbReference type="Proteomes" id="UP000494249">
    <property type="component" value="Unassembled WGS sequence"/>
</dbReference>
<reference evidence="1 2" key="1">
    <citation type="submission" date="2020-04" db="EMBL/GenBank/DDBJ databases">
        <authorList>
            <person name="De Canck E."/>
        </authorList>
    </citation>
    <scope>NUCLEOTIDE SEQUENCE [LARGE SCALE GENOMIC DNA]</scope>
    <source>
        <strain evidence="1 2">LMG 22037</strain>
    </source>
</reference>
<protein>
    <submittedName>
        <fullName evidence="1">Uncharacterized protein</fullName>
    </submittedName>
</protein>
<dbReference type="AlphaFoldDB" id="A0A6J5CKN4"/>
<name>A0A6J5CKN4_9BURK</name>
<proteinExistence type="predicted"/>
<gene>
    <name evidence="1" type="ORF">LMG22037_06327</name>
</gene>
<evidence type="ECO:0000313" key="2">
    <source>
        <dbReference type="Proteomes" id="UP000494249"/>
    </source>
</evidence>
<organism evidence="1 2">
    <name type="scientific">Paraburkholderia phenoliruptrix</name>
    <dbReference type="NCBI Taxonomy" id="252970"/>
    <lineage>
        <taxon>Bacteria</taxon>
        <taxon>Pseudomonadati</taxon>
        <taxon>Pseudomonadota</taxon>
        <taxon>Betaproteobacteria</taxon>
        <taxon>Burkholderiales</taxon>
        <taxon>Burkholderiaceae</taxon>
        <taxon>Paraburkholderia</taxon>
    </lineage>
</organism>
<dbReference type="EMBL" id="CADIKB010000062">
    <property type="protein sequence ID" value="CAB3739768.1"/>
    <property type="molecule type" value="Genomic_DNA"/>
</dbReference>